<reference evidence="4" key="1">
    <citation type="submission" date="2021-04" db="EMBL/GenBank/DDBJ databases">
        <title>Sinoanaerobacter chloroacetimidivorans sp. nov., an obligate anaerobic bacterium isolated from anaerobic sludge.</title>
        <authorList>
            <person name="Bao Y."/>
        </authorList>
    </citation>
    <scope>NUCLEOTIDE SEQUENCE</scope>
    <source>
        <strain evidence="4">BAD-6</strain>
    </source>
</reference>
<dbReference type="InterPro" id="IPR016047">
    <property type="entry name" value="M23ase_b-sheet_dom"/>
</dbReference>
<dbReference type="CDD" id="cd12797">
    <property type="entry name" value="M23_peptidase"/>
    <property type="match status" value="1"/>
</dbReference>
<organism evidence="4 5">
    <name type="scientific">Sinanaerobacter chloroacetimidivorans</name>
    <dbReference type="NCBI Taxonomy" id="2818044"/>
    <lineage>
        <taxon>Bacteria</taxon>
        <taxon>Bacillati</taxon>
        <taxon>Bacillota</taxon>
        <taxon>Clostridia</taxon>
        <taxon>Peptostreptococcales</taxon>
        <taxon>Anaerovoracaceae</taxon>
        <taxon>Sinanaerobacter</taxon>
    </lineage>
</organism>
<evidence type="ECO:0000259" key="3">
    <source>
        <dbReference type="Pfam" id="PF05569"/>
    </source>
</evidence>
<evidence type="ECO:0000259" key="2">
    <source>
        <dbReference type="Pfam" id="PF01551"/>
    </source>
</evidence>
<dbReference type="Pfam" id="PF01551">
    <property type="entry name" value="Peptidase_M23"/>
    <property type="match status" value="1"/>
</dbReference>
<dbReference type="Proteomes" id="UP000675664">
    <property type="component" value="Unassembled WGS sequence"/>
</dbReference>
<dbReference type="InterPro" id="IPR052173">
    <property type="entry name" value="Beta-lactam_resp_regulator"/>
</dbReference>
<dbReference type="RefSeq" id="WP_227017931.1">
    <property type="nucleotide sequence ID" value="NZ_JAGSND010000004.1"/>
</dbReference>
<keyword evidence="1" id="KW-0812">Transmembrane</keyword>
<evidence type="ECO:0000256" key="1">
    <source>
        <dbReference type="SAM" id="Phobius"/>
    </source>
</evidence>
<feature type="domain" description="Peptidase M56" evidence="3">
    <location>
        <begin position="9"/>
        <end position="312"/>
    </location>
</feature>
<feature type="transmembrane region" description="Helical" evidence="1">
    <location>
        <begin position="38"/>
        <end position="56"/>
    </location>
</feature>
<reference evidence="4" key="2">
    <citation type="submission" date="2021-04" db="EMBL/GenBank/DDBJ databases">
        <authorList>
            <person name="Liu J."/>
        </authorList>
    </citation>
    <scope>NUCLEOTIDE SEQUENCE</scope>
    <source>
        <strain evidence="4">BAD-6</strain>
    </source>
</reference>
<feature type="transmembrane region" description="Helical" evidence="1">
    <location>
        <begin position="122"/>
        <end position="143"/>
    </location>
</feature>
<gene>
    <name evidence="4" type="ORF">KCX82_07945</name>
</gene>
<keyword evidence="1" id="KW-0472">Membrane</keyword>
<dbReference type="EMBL" id="JAGSND010000004">
    <property type="protein sequence ID" value="MBR0597800.1"/>
    <property type="molecule type" value="Genomic_DNA"/>
</dbReference>
<dbReference type="Gene3D" id="2.70.70.10">
    <property type="entry name" value="Glucose Permease (Domain IIA)"/>
    <property type="match status" value="1"/>
</dbReference>
<feature type="domain" description="M23ase beta-sheet core" evidence="2">
    <location>
        <begin position="438"/>
        <end position="522"/>
    </location>
</feature>
<sequence>MLQTIFRIVLTLSVAGSLITVLLFLLRPITQRVFNQTWRYRMCILAVMFFLLPVGVAGNSLYDALLHQSAQPDRPQAAVTAVLDTIAPLPITGNVVIDTPAQTSTLTPGMDKDISLNIVLPFLPYIWLIGAVLSVCTNGFRYIRFRRRLIRTGLPVEDKKIYSLLEAGKTTQGVSGKIRLLTSDTVKTPMLTGIFRTLLVLPEVEVNERELSTIFKHELIHYQRRDLWVKTLMLLIGAIHWFNPVIYLLTKEVETSCELSCDEQVVRDMSVEDRHFYGETILNMLGRVAEKQAGVYATLAETKKGIERRLTLMLRFKKMSKKTAVFSVVIAMLCTLAGCIGAASVSDAAGGAFSEIEDIPSATKTSLLTQSDISDLDAAGTSPTVGADVINETASDTEWVWPVEGCDVIFATFGTRYHPIEKVKIFNDNIQITGKGIEGAAVYAALAGTVSEVSFDDERGNYIMIDHGNGIETFYLHLDESLVSAGDPVVAGDTIGTVGSTGKATAPFLAFGVYLNGIAVNPLDYLKS</sequence>
<comment type="caution">
    <text evidence="4">The sequence shown here is derived from an EMBL/GenBank/DDBJ whole genome shotgun (WGS) entry which is preliminary data.</text>
</comment>
<dbReference type="InterPro" id="IPR008756">
    <property type="entry name" value="Peptidase_M56"/>
</dbReference>
<protein>
    <submittedName>
        <fullName evidence="4">Peptidoglycan DD-metalloendopeptidase family protein</fullName>
    </submittedName>
</protein>
<feature type="transmembrane region" description="Helical" evidence="1">
    <location>
        <begin position="323"/>
        <end position="345"/>
    </location>
</feature>
<dbReference type="InterPro" id="IPR011055">
    <property type="entry name" value="Dup_hybrid_motif"/>
</dbReference>
<dbReference type="SUPFAM" id="SSF51261">
    <property type="entry name" value="Duplicated hybrid motif"/>
    <property type="match status" value="1"/>
</dbReference>
<evidence type="ECO:0000313" key="5">
    <source>
        <dbReference type="Proteomes" id="UP000675664"/>
    </source>
</evidence>
<accession>A0A8J7W2Q1</accession>
<dbReference type="AlphaFoldDB" id="A0A8J7W2Q1"/>
<dbReference type="Pfam" id="PF05569">
    <property type="entry name" value="Peptidase_M56"/>
    <property type="match status" value="1"/>
</dbReference>
<keyword evidence="1" id="KW-1133">Transmembrane helix</keyword>
<feature type="transmembrane region" description="Helical" evidence="1">
    <location>
        <begin position="6"/>
        <end position="26"/>
    </location>
</feature>
<dbReference type="CDD" id="cd07341">
    <property type="entry name" value="M56_BlaR1_MecR1_like"/>
    <property type="match status" value="1"/>
</dbReference>
<evidence type="ECO:0000313" key="4">
    <source>
        <dbReference type="EMBL" id="MBR0597800.1"/>
    </source>
</evidence>
<dbReference type="PANTHER" id="PTHR34978">
    <property type="entry name" value="POSSIBLE SENSOR-TRANSDUCER PROTEIN BLAR"/>
    <property type="match status" value="1"/>
</dbReference>
<keyword evidence="5" id="KW-1185">Reference proteome</keyword>
<name>A0A8J7W2Q1_9FIRM</name>
<dbReference type="PANTHER" id="PTHR34978:SF3">
    <property type="entry name" value="SLR0241 PROTEIN"/>
    <property type="match status" value="1"/>
</dbReference>
<proteinExistence type="predicted"/>